<comment type="subcellular location">
    <subcellularLocation>
        <location evidence="1">Cell membrane</location>
        <topology evidence="1">Multi-pass membrane protein</topology>
    </subcellularLocation>
</comment>
<keyword evidence="4 8" id="KW-0812">Transmembrane</keyword>
<dbReference type="PANTHER" id="PTHR37937">
    <property type="entry name" value="CONJUGATIVE TRANSFER: DNA TRANSPORT"/>
    <property type="match status" value="1"/>
</dbReference>
<name>A0ABX0C3W8_9PSEU</name>
<comment type="caution">
    <text evidence="9">The sequence shown here is derived from an EMBL/GenBank/DDBJ whole genome shotgun (WGS) entry which is preliminary data.</text>
</comment>
<evidence type="ECO:0000256" key="3">
    <source>
        <dbReference type="ARBA" id="ARBA00022475"/>
    </source>
</evidence>
<feature type="transmembrane region" description="Helical" evidence="8">
    <location>
        <begin position="70"/>
        <end position="96"/>
    </location>
</feature>
<comment type="similarity">
    <text evidence="2">Belongs to the VirD4/TraG family.</text>
</comment>
<evidence type="ECO:0000256" key="2">
    <source>
        <dbReference type="ARBA" id="ARBA00008806"/>
    </source>
</evidence>
<evidence type="ECO:0000313" key="9">
    <source>
        <dbReference type="EMBL" id="NEC61272.1"/>
    </source>
</evidence>
<protein>
    <submittedName>
        <fullName evidence="9">Type IV secretory system conjugative DNA transfer family protein</fullName>
    </submittedName>
</protein>
<reference evidence="9 10" key="1">
    <citation type="submission" date="2020-01" db="EMBL/GenBank/DDBJ databases">
        <title>Insect and environment-associated Actinomycetes.</title>
        <authorList>
            <person name="Currrie C."/>
            <person name="Chevrette M."/>
            <person name="Carlson C."/>
            <person name="Stubbendieck R."/>
            <person name="Wendt-Pienkowski E."/>
        </authorList>
    </citation>
    <scope>NUCLEOTIDE SEQUENCE [LARGE SCALE GENOMIC DNA]</scope>
    <source>
        <strain evidence="9 10">SID8386</strain>
    </source>
</reference>
<feature type="region of interest" description="Disordered" evidence="7">
    <location>
        <begin position="584"/>
        <end position="605"/>
    </location>
</feature>
<dbReference type="PANTHER" id="PTHR37937:SF1">
    <property type="entry name" value="CONJUGATIVE TRANSFER: DNA TRANSPORT"/>
    <property type="match status" value="1"/>
</dbReference>
<dbReference type="CDD" id="cd01127">
    <property type="entry name" value="TrwB_TraG_TraD_VirD4"/>
    <property type="match status" value="1"/>
</dbReference>
<feature type="compositionally biased region" description="Polar residues" evidence="7">
    <location>
        <begin position="1"/>
        <end position="17"/>
    </location>
</feature>
<feature type="compositionally biased region" description="Basic and acidic residues" evidence="7">
    <location>
        <begin position="33"/>
        <end position="44"/>
    </location>
</feature>
<accession>A0ABX0C3W8</accession>
<dbReference type="Pfam" id="PF02534">
    <property type="entry name" value="T4SS-DNA_transf"/>
    <property type="match status" value="1"/>
</dbReference>
<organism evidence="9 10">
    <name type="scientific">Amycolatopsis rubida</name>
    <dbReference type="NCBI Taxonomy" id="112413"/>
    <lineage>
        <taxon>Bacteria</taxon>
        <taxon>Bacillati</taxon>
        <taxon>Actinomycetota</taxon>
        <taxon>Actinomycetes</taxon>
        <taxon>Pseudonocardiales</taxon>
        <taxon>Pseudonocardiaceae</taxon>
        <taxon>Amycolatopsis</taxon>
    </lineage>
</organism>
<dbReference type="InterPro" id="IPR051539">
    <property type="entry name" value="T4SS-coupling_protein"/>
</dbReference>
<evidence type="ECO:0000256" key="1">
    <source>
        <dbReference type="ARBA" id="ARBA00004651"/>
    </source>
</evidence>
<keyword evidence="5 8" id="KW-1133">Transmembrane helix</keyword>
<feature type="region of interest" description="Disordered" evidence="7">
    <location>
        <begin position="1"/>
        <end position="63"/>
    </location>
</feature>
<evidence type="ECO:0000313" key="10">
    <source>
        <dbReference type="Proteomes" id="UP000470404"/>
    </source>
</evidence>
<dbReference type="Proteomes" id="UP000470404">
    <property type="component" value="Unassembled WGS sequence"/>
</dbReference>
<keyword evidence="10" id="KW-1185">Reference proteome</keyword>
<dbReference type="EMBL" id="JAAGNC010000189">
    <property type="protein sequence ID" value="NEC61272.1"/>
    <property type="molecule type" value="Genomic_DNA"/>
</dbReference>
<keyword evidence="6 8" id="KW-0472">Membrane</keyword>
<proteinExistence type="inferred from homology"/>
<gene>
    <name evidence="9" type="ORF">G3I59_38145</name>
</gene>
<evidence type="ECO:0000256" key="8">
    <source>
        <dbReference type="SAM" id="Phobius"/>
    </source>
</evidence>
<evidence type="ECO:0000256" key="7">
    <source>
        <dbReference type="SAM" id="MobiDB-lite"/>
    </source>
</evidence>
<dbReference type="InterPro" id="IPR027417">
    <property type="entry name" value="P-loop_NTPase"/>
</dbReference>
<dbReference type="InterPro" id="IPR003688">
    <property type="entry name" value="TraG/VirD4"/>
</dbReference>
<dbReference type="SUPFAM" id="SSF52540">
    <property type="entry name" value="P-loop containing nucleoside triphosphate hydrolases"/>
    <property type="match status" value="1"/>
</dbReference>
<feature type="transmembrane region" description="Helical" evidence="8">
    <location>
        <begin position="146"/>
        <end position="169"/>
    </location>
</feature>
<dbReference type="Gene3D" id="3.40.50.300">
    <property type="entry name" value="P-loop containing nucleotide triphosphate hydrolases"/>
    <property type="match status" value="1"/>
</dbReference>
<sequence>MTRSTGWSSSASQTGPPASSPFVGSPIRLRPPRRQEGANLDERPLVPSPNGRDATVPRHRSEPAGTDRDVVLVALLIAAVLVVCAAVFALTASAVLTTGFATDTWAWPTPPRTLKLALQVVTDPARPEAALTHPWDNGISGRELAFYAYAIAVIMVLGSMIVGVSIPVWRRCGPVRPGHATRLQVRRTLTPAAARRTAAWTRPDLTREQRRRAPITQISAPLPLGPYRERLVVSLETPTGTIAPTRSGKSRTDLVHKALDAPGALFASTTKNDLAEWCLLARSRRDFGGTAWLLDMTGTTDWPRHVRWNPVAGCDEPAVALRRAETLIATSALGIDDVGGNDAVFRGRARIVLQAYLLAAARHQRGIDDLVTWSLTKPADQEPAELLQREFPFLAYNLRSETGMVAETADAVWMSVRRALEPFMNPDVRAFCTPGSDPFDIDTLLDTGGSVFVIAGQHQAVQARPVLSAFAEEFLTRVQERALHQEYRRNTPPATTILDEIYEGTPVPRLPGIISDIAGRGGPVHWSAQSRGQLDELYGEHGRKTLIDNTLTLSVFPGIKDDQTLEWLSTISGQHRRRTYQHHSDGLFSSGRGSVGSEDTPTYRPGDIRTLDRDRVLILHGNLKPILGRTVDITQRPDWPQIESDVAAIRSGSAQHELDRIQGRA</sequence>
<evidence type="ECO:0000256" key="5">
    <source>
        <dbReference type="ARBA" id="ARBA00022989"/>
    </source>
</evidence>
<evidence type="ECO:0000256" key="4">
    <source>
        <dbReference type="ARBA" id="ARBA00022692"/>
    </source>
</evidence>
<evidence type="ECO:0000256" key="6">
    <source>
        <dbReference type="ARBA" id="ARBA00023136"/>
    </source>
</evidence>
<keyword evidence="3" id="KW-1003">Cell membrane</keyword>